<organism evidence="2 3">
    <name type="scientific">Halalkalibacter alkaliphilus</name>
    <dbReference type="NCBI Taxonomy" id="2917993"/>
    <lineage>
        <taxon>Bacteria</taxon>
        <taxon>Bacillati</taxon>
        <taxon>Bacillota</taxon>
        <taxon>Bacilli</taxon>
        <taxon>Bacillales</taxon>
        <taxon>Bacillaceae</taxon>
        <taxon>Halalkalibacter</taxon>
    </lineage>
</organism>
<feature type="region of interest" description="Disordered" evidence="1">
    <location>
        <begin position="1"/>
        <end position="55"/>
    </location>
</feature>
<protein>
    <submittedName>
        <fullName evidence="2">Uncharacterized protein</fullName>
    </submittedName>
</protein>
<gene>
    <name evidence="2" type="ORF">MF646_03140</name>
</gene>
<sequence length="55" mass="6569">MKERRDVCEEPVEHLLQEQEYDHEFAEELSDGGERNELAEKQQEGPSRRKRIRTG</sequence>
<dbReference type="EMBL" id="JAKRYL010000002">
    <property type="protein sequence ID" value="MCL7746109.1"/>
    <property type="molecule type" value="Genomic_DNA"/>
</dbReference>
<comment type="caution">
    <text evidence="2">The sequence shown here is derived from an EMBL/GenBank/DDBJ whole genome shotgun (WGS) entry which is preliminary data.</text>
</comment>
<keyword evidence="3" id="KW-1185">Reference proteome</keyword>
<feature type="compositionally biased region" description="Basic and acidic residues" evidence="1">
    <location>
        <begin position="1"/>
        <end position="47"/>
    </location>
</feature>
<evidence type="ECO:0000313" key="2">
    <source>
        <dbReference type="EMBL" id="MCL7746109.1"/>
    </source>
</evidence>
<dbReference type="AlphaFoldDB" id="A0A9X1ZV72"/>
<evidence type="ECO:0000256" key="1">
    <source>
        <dbReference type="SAM" id="MobiDB-lite"/>
    </source>
</evidence>
<name>A0A9X1ZV72_9BACI</name>
<dbReference type="RefSeq" id="WP_250095035.1">
    <property type="nucleotide sequence ID" value="NZ_JAKRYL010000002.1"/>
</dbReference>
<evidence type="ECO:0000313" key="3">
    <source>
        <dbReference type="Proteomes" id="UP001139150"/>
    </source>
</evidence>
<dbReference type="Proteomes" id="UP001139150">
    <property type="component" value="Unassembled WGS sequence"/>
</dbReference>
<accession>A0A9X1ZV72</accession>
<proteinExistence type="predicted"/>
<reference evidence="2" key="1">
    <citation type="submission" date="2022-02" db="EMBL/GenBank/DDBJ databases">
        <title>Halalkalibacter sp. nov. isolated from Lonar Lake, India.</title>
        <authorList>
            <person name="Joshi A."/>
            <person name="Thite S."/>
            <person name="Lodha T."/>
        </authorList>
    </citation>
    <scope>NUCLEOTIDE SEQUENCE</scope>
    <source>
        <strain evidence="2">MEB205</strain>
    </source>
</reference>